<accession>A0AAU9XE94</accession>
<gene>
    <name evidence="1" type="ORF">PMEA_00022586</name>
</gene>
<evidence type="ECO:0000313" key="2">
    <source>
        <dbReference type="Proteomes" id="UP001159428"/>
    </source>
</evidence>
<dbReference type="Proteomes" id="UP001159428">
    <property type="component" value="Unassembled WGS sequence"/>
</dbReference>
<reference evidence="1 2" key="1">
    <citation type="submission" date="2022-05" db="EMBL/GenBank/DDBJ databases">
        <authorList>
            <consortium name="Genoscope - CEA"/>
            <person name="William W."/>
        </authorList>
    </citation>
    <scope>NUCLEOTIDE SEQUENCE [LARGE SCALE GENOMIC DNA]</scope>
</reference>
<evidence type="ECO:0000313" key="1">
    <source>
        <dbReference type="EMBL" id="CAH3145451.1"/>
    </source>
</evidence>
<comment type="caution">
    <text evidence="1">The sequence shown here is derived from an EMBL/GenBank/DDBJ whole genome shotgun (WGS) entry which is preliminary data.</text>
</comment>
<dbReference type="EMBL" id="CALNXJ010000040">
    <property type="protein sequence ID" value="CAH3145451.1"/>
    <property type="molecule type" value="Genomic_DNA"/>
</dbReference>
<proteinExistence type="predicted"/>
<organism evidence="1 2">
    <name type="scientific">Pocillopora meandrina</name>
    <dbReference type="NCBI Taxonomy" id="46732"/>
    <lineage>
        <taxon>Eukaryota</taxon>
        <taxon>Metazoa</taxon>
        <taxon>Cnidaria</taxon>
        <taxon>Anthozoa</taxon>
        <taxon>Hexacorallia</taxon>
        <taxon>Scleractinia</taxon>
        <taxon>Astrocoeniina</taxon>
        <taxon>Pocilloporidae</taxon>
        <taxon>Pocillopora</taxon>
    </lineage>
</organism>
<protein>
    <submittedName>
        <fullName evidence="1">Uncharacterized protein</fullName>
    </submittedName>
</protein>
<keyword evidence="2" id="KW-1185">Reference proteome</keyword>
<name>A0AAU9XE94_9CNID</name>
<sequence length="204" mass="23297">MVNQLSVLLTKRLPNLFVGTMTRKMMQRTVLCSSTLRALSMFPHNINAANTKCLSGTTNKVTRLGESVTLQCVRFCNFSSVSTAFPLKEETIAHKTVQELLDIFAASKDSLEKEECIELLRKIARAVWHDDNQRLELQKIRAASAEGCSMFRRLLNHITDSVEESNLDDKLVSTILWSLERIGETNHRLYRRFDKGKIVLLKVR</sequence>
<dbReference type="AlphaFoldDB" id="A0AAU9XE94"/>